<evidence type="ECO:0008006" key="8">
    <source>
        <dbReference type="Google" id="ProtNLM"/>
    </source>
</evidence>
<dbReference type="InterPro" id="IPR013604">
    <property type="entry name" value="7TM_chemorcpt"/>
</dbReference>
<keyword evidence="3 6" id="KW-0812">Transmembrane</keyword>
<comment type="subcellular location">
    <subcellularLocation>
        <location evidence="1">Cell membrane</location>
        <topology evidence="1">Multi-pass membrane protein</topology>
    </subcellularLocation>
</comment>
<keyword evidence="5 6" id="KW-0472">Membrane</keyword>
<evidence type="ECO:0000256" key="5">
    <source>
        <dbReference type="ARBA" id="ARBA00023136"/>
    </source>
</evidence>
<proteinExistence type="predicted"/>
<feature type="transmembrane region" description="Helical" evidence="6">
    <location>
        <begin position="127"/>
        <end position="147"/>
    </location>
</feature>
<keyword evidence="2" id="KW-1003">Cell membrane</keyword>
<dbReference type="GO" id="GO:0050909">
    <property type="term" value="P:sensory perception of taste"/>
    <property type="evidence" value="ECO:0007669"/>
    <property type="project" value="InterPro"/>
</dbReference>
<feature type="transmembrane region" description="Helical" evidence="6">
    <location>
        <begin position="45"/>
        <end position="66"/>
    </location>
</feature>
<feature type="transmembrane region" description="Helical" evidence="6">
    <location>
        <begin position="236"/>
        <end position="259"/>
    </location>
</feature>
<reference evidence="7" key="1">
    <citation type="submission" date="2018-04" db="EMBL/GenBank/DDBJ databases">
        <title>Transcriptome of Schizaphis graminum biotype I.</title>
        <authorList>
            <person name="Scully E.D."/>
            <person name="Geib S.M."/>
            <person name="Palmer N.A."/>
            <person name="Koch K."/>
            <person name="Bradshaw J."/>
            <person name="Heng-Moss T."/>
            <person name="Sarath G."/>
        </authorList>
    </citation>
    <scope>NUCLEOTIDE SEQUENCE</scope>
</reference>
<evidence type="ECO:0000256" key="4">
    <source>
        <dbReference type="ARBA" id="ARBA00022989"/>
    </source>
</evidence>
<organism evidence="7">
    <name type="scientific">Schizaphis graminum</name>
    <name type="common">Green bug aphid</name>
    <dbReference type="NCBI Taxonomy" id="13262"/>
    <lineage>
        <taxon>Eukaryota</taxon>
        <taxon>Metazoa</taxon>
        <taxon>Ecdysozoa</taxon>
        <taxon>Arthropoda</taxon>
        <taxon>Hexapoda</taxon>
        <taxon>Insecta</taxon>
        <taxon>Pterygota</taxon>
        <taxon>Neoptera</taxon>
        <taxon>Paraneoptera</taxon>
        <taxon>Hemiptera</taxon>
        <taxon>Sternorrhyncha</taxon>
        <taxon>Aphidomorpha</taxon>
        <taxon>Aphidoidea</taxon>
        <taxon>Aphididae</taxon>
        <taxon>Aphidini</taxon>
        <taxon>Schizaphis</taxon>
    </lineage>
</organism>
<dbReference type="EMBL" id="GGMR01008756">
    <property type="protein sequence ID" value="MBY21375.1"/>
    <property type="molecule type" value="Transcribed_RNA"/>
</dbReference>
<protein>
    <recommendedName>
        <fullName evidence="8">Gustatory receptor</fullName>
    </recommendedName>
</protein>
<evidence type="ECO:0000256" key="2">
    <source>
        <dbReference type="ARBA" id="ARBA00022475"/>
    </source>
</evidence>
<dbReference type="Pfam" id="PF08395">
    <property type="entry name" value="7tm_7"/>
    <property type="match status" value="1"/>
</dbReference>
<keyword evidence="4 6" id="KW-1133">Transmembrane helix</keyword>
<name>A0A2S2NW44_SCHGA</name>
<dbReference type="GO" id="GO:0005886">
    <property type="term" value="C:plasma membrane"/>
    <property type="evidence" value="ECO:0007669"/>
    <property type="project" value="UniProtKB-SubCell"/>
</dbReference>
<sequence>MKRLWSKKRWNMIFLSIFVYFIGFKCFFIYIRFLKIHNIVSLLHYALFSIPYVMDYVITITSCFFLQNMFVRFQTLNDVWNCLPADLAVVPGQWTHDRIVDVMENTRLLHSELCGLLKAFTLGYGPMLLGFFSSSFINMLLCVYFIIINDEESTSSHPTKSFWEKILPLIVHVQIVTFLLSVIVIVSFINDKRLKIISYLRLYQISNLHLDIKQQIKMFINQISAYDSDQISAFGFFYINLNLVTSILVLLISGIITLIQMKNHPVILQFNNDTKSYLGKL</sequence>
<dbReference type="AlphaFoldDB" id="A0A2S2NW44"/>
<evidence type="ECO:0000256" key="3">
    <source>
        <dbReference type="ARBA" id="ARBA00022692"/>
    </source>
</evidence>
<gene>
    <name evidence="7" type="ORF">g.8468</name>
</gene>
<evidence type="ECO:0000313" key="7">
    <source>
        <dbReference type="EMBL" id="MBY21375.1"/>
    </source>
</evidence>
<evidence type="ECO:0000256" key="6">
    <source>
        <dbReference type="SAM" id="Phobius"/>
    </source>
</evidence>
<evidence type="ECO:0000256" key="1">
    <source>
        <dbReference type="ARBA" id="ARBA00004651"/>
    </source>
</evidence>
<feature type="transmembrane region" description="Helical" evidence="6">
    <location>
        <begin position="12"/>
        <end position="33"/>
    </location>
</feature>
<accession>A0A2S2NW44</accession>
<feature type="transmembrane region" description="Helical" evidence="6">
    <location>
        <begin position="167"/>
        <end position="189"/>
    </location>
</feature>